<sequence>MSLTVQQLNADSCFLLTFKPSFAPKNFTGKFPGSFSILIDPWLDGASSIFHPKFATIYHSSPSAVRSLQELRDEVDVIIVSQDKPDHCHRETLCTLSKNSKTRIFATPKAAFKIREWRHFEDPNIIEEIPTYSSSKGEAAFTRIAIEPYSTSSAPGEITITNLSSKTDLTRLHNAIAITYCPPGTVLKTVDGDTIKLNDLPMTARPGSSIPPFKTIRKKPSISSPVGIVKATIPRSPTSPTSPSTSTTSSQRPSTSFSAGNDSQQPNHESVLSVLYTPHGVDPSLLRPYVNSHLSHLPGAIPLTALFHSLNVESNPKMLGGIISNGAPGGIQLIKEVDARYWVPAHDEEKKNEGLATKLMSSKTYGVEETIKLLRMIGGIGGSRGKKTVVESIGNGGCRTFRGG</sequence>
<proteinExistence type="predicted"/>
<dbReference type="Proteomes" id="UP001302367">
    <property type="component" value="Chromosome 2"/>
</dbReference>
<dbReference type="OrthoDB" id="332863at2759"/>
<evidence type="ECO:0000313" key="3">
    <source>
        <dbReference type="EMBL" id="WPA98136.1"/>
    </source>
</evidence>
<dbReference type="SUPFAM" id="SSF56281">
    <property type="entry name" value="Metallo-hydrolase/oxidoreductase"/>
    <property type="match status" value="1"/>
</dbReference>
<name>A0A2G5HXK8_CERBT</name>
<gene>
    <name evidence="2" type="ORF">CB0940_05575</name>
    <name evidence="3" type="ORF">RHO25_002747</name>
</gene>
<dbReference type="PANTHER" id="PTHR36142">
    <property type="entry name" value="METALLO-HYDROLASE/OXIDOREDUCTASE SUPERFAMILY PROTEIN"/>
    <property type="match status" value="1"/>
</dbReference>
<dbReference type="AlphaFoldDB" id="A0A2G5HXK8"/>
<reference evidence="3 5" key="2">
    <citation type="submission" date="2023-09" db="EMBL/GenBank/DDBJ databases">
        <title>Complete-Gapless Cercospora beticola genome.</title>
        <authorList>
            <person name="Wyatt N.A."/>
            <person name="Spanner R.E."/>
            <person name="Bolton M.D."/>
        </authorList>
    </citation>
    <scope>NUCLEOTIDE SEQUENCE [LARGE SCALE GENOMIC DNA]</scope>
    <source>
        <strain evidence="3">Cb09-40</strain>
    </source>
</reference>
<feature type="compositionally biased region" description="Polar residues" evidence="1">
    <location>
        <begin position="257"/>
        <end position="267"/>
    </location>
</feature>
<feature type="compositionally biased region" description="Low complexity" evidence="1">
    <location>
        <begin position="234"/>
        <end position="256"/>
    </location>
</feature>
<evidence type="ECO:0000256" key="1">
    <source>
        <dbReference type="SAM" id="MobiDB-lite"/>
    </source>
</evidence>
<protein>
    <recommendedName>
        <fullName evidence="6">Metallo-beta-lactamase domain-containing protein</fullName>
    </recommendedName>
</protein>
<organism evidence="2 4">
    <name type="scientific">Cercospora beticola</name>
    <name type="common">Sugarbeet leaf spot fungus</name>
    <dbReference type="NCBI Taxonomy" id="122368"/>
    <lineage>
        <taxon>Eukaryota</taxon>
        <taxon>Fungi</taxon>
        <taxon>Dikarya</taxon>
        <taxon>Ascomycota</taxon>
        <taxon>Pezizomycotina</taxon>
        <taxon>Dothideomycetes</taxon>
        <taxon>Dothideomycetidae</taxon>
        <taxon>Mycosphaerellales</taxon>
        <taxon>Mycosphaerellaceae</taxon>
        <taxon>Cercospora</taxon>
    </lineage>
</organism>
<evidence type="ECO:0008006" key="6">
    <source>
        <dbReference type="Google" id="ProtNLM"/>
    </source>
</evidence>
<evidence type="ECO:0000313" key="2">
    <source>
        <dbReference type="EMBL" id="PIA97268.1"/>
    </source>
</evidence>
<dbReference type="Proteomes" id="UP000230605">
    <property type="component" value="Chromosome 2"/>
</dbReference>
<dbReference type="InterPro" id="IPR036866">
    <property type="entry name" value="RibonucZ/Hydroxyglut_hydro"/>
</dbReference>
<feature type="region of interest" description="Disordered" evidence="1">
    <location>
        <begin position="226"/>
        <end position="267"/>
    </location>
</feature>
<reference evidence="2 4" key="1">
    <citation type="submission" date="2015-10" db="EMBL/GenBank/DDBJ databases">
        <title>The cercosporin biosynthetic gene cluster was horizontally transferred to several fungal lineages and shown to be expanded in Cercospora beticola based on microsynteny with recipient genomes.</title>
        <authorList>
            <person name="De Jonge R."/>
            <person name="Ebert M.K."/>
            <person name="Suttle J.C."/>
            <person name="Jurick Ii W.M."/>
            <person name="Secor G.A."/>
            <person name="Thomma B.P."/>
            <person name="Van De Peer Y."/>
            <person name="Bolton M.D."/>
        </authorList>
    </citation>
    <scope>NUCLEOTIDE SEQUENCE [LARGE SCALE GENOMIC DNA]</scope>
    <source>
        <strain evidence="2 4">09-40</strain>
    </source>
</reference>
<dbReference type="Gene3D" id="3.60.15.10">
    <property type="entry name" value="Ribonuclease Z/Hydroxyacylglutathione hydrolase-like"/>
    <property type="match status" value="1"/>
</dbReference>
<evidence type="ECO:0000313" key="5">
    <source>
        <dbReference type="Proteomes" id="UP001302367"/>
    </source>
</evidence>
<keyword evidence="5" id="KW-1185">Reference proteome</keyword>
<evidence type="ECO:0000313" key="4">
    <source>
        <dbReference type="Proteomes" id="UP000230605"/>
    </source>
</evidence>
<dbReference type="PANTHER" id="PTHR36142:SF5">
    <property type="entry name" value="METALLO-BETA-LACTAMASE DOMAIN-CONTAINING PROTEIN"/>
    <property type="match status" value="1"/>
</dbReference>
<dbReference type="EMBL" id="CP134185">
    <property type="protein sequence ID" value="WPA98136.1"/>
    <property type="molecule type" value="Genomic_DNA"/>
</dbReference>
<dbReference type="EMBL" id="LKMD01000102">
    <property type="protein sequence ID" value="PIA97268.1"/>
    <property type="molecule type" value="Genomic_DNA"/>
</dbReference>
<accession>A0A2G5HXK8</accession>